<name>A0ABW3M8R0_9PSEU</name>
<dbReference type="PANTHER" id="PTHR45688:SF13">
    <property type="entry name" value="ALANINE--GLYOXYLATE AMINOTRANSFERASE 2-LIKE"/>
    <property type="match status" value="1"/>
</dbReference>
<keyword evidence="4" id="KW-0032">Aminotransferase</keyword>
<evidence type="ECO:0000313" key="5">
    <source>
        <dbReference type="Proteomes" id="UP001597045"/>
    </source>
</evidence>
<evidence type="ECO:0000256" key="2">
    <source>
        <dbReference type="ARBA" id="ARBA00022898"/>
    </source>
</evidence>
<dbReference type="GO" id="GO:0008483">
    <property type="term" value="F:transaminase activity"/>
    <property type="evidence" value="ECO:0007669"/>
    <property type="project" value="UniProtKB-KW"/>
</dbReference>
<comment type="similarity">
    <text evidence="1 3">Belongs to the class-III pyridoxal-phosphate-dependent aminotransferase family.</text>
</comment>
<dbReference type="PROSITE" id="PS00600">
    <property type="entry name" value="AA_TRANSFER_CLASS_3"/>
    <property type="match status" value="1"/>
</dbReference>
<sequence length="432" mass="46134">MRDERERFLIRYAGDFAPFVVEKAEGAWVLTKGGQRILDFTSGQISSTLGHNHPRIVEAVERSLHDGIHLNSWMVNDDVLELARRLAALLPDPLEKSILLNTGSETNEVALKLAKAATGKFEIVGLTRSFHGLLAGTTSVTYSMGHKGNGPLMPGSFAVPAPNSYRCPVRHCVSACDMTCLNVGFDLVDQTSVGSLAAMMVEPVLSTGGIIPLPPGYLAAAKEKCEERDMLLIVDEAQTGLGRVGSLFAFEQDDVVPDIVTVSKTLGGGVPLGATITSAEIEQKAIDNGFLHITTHVSDPMPAAAGLAVLDVIEDEGLVRRAAEMGSYLMDRLLGLQERYVQIGDVRGRGLLVGLELVVDRDTKEPANDLGGAVTAECLRLGLSMNIVKGDGSQRNCLRMAPPLTITTEEIDIAIDILDSALKNCLAGGPVR</sequence>
<dbReference type="Proteomes" id="UP001597045">
    <property type="component" value="Unassembled WGS sequence"/>
</dbReference>
<proteinExistence type="inferred from homology"/>
<dbReference type="PIRSF" id="PIRSF000521">
    <property type="entry name" value="Transaminase_4ab_Lys_Orn"/>
    <property type="match status" value="1"/>
</dbReference>
<dbReference type="SUPFAM" id="SSF53383">
    <property type="entry name" value="PLP-dependent transferases"/>
    <property type="match status" value="1"/>
</dbReference>
<comment type="caution">
    <text evidence="4">The sequence shown here is derived from an EMBL/GenBank/DDBJ whole genome shotgun (WGS) entry which is preliminary data.</text>
</comment>
<organism evidence="4 5">
    <name type="scientific">Kibdelosporangium lantanae</name>
    <dbReference type="NCBI Taxonomy" id="1497396"/>
    <lineage>
        <taxon>Bacteria</taxon>
        <taxon>Bacillati</taxon>
        <taxon>Actinomycetota</taxon>
        <taxon>Actinomycetes</taxon>
        <taxon>Pseudonocardiales</taxon>
        <taxon>Pseudonocardiaceae</taxon>
        <taxon>Kibdelosporangium</taxon>
    </lineage>
</organism>
<evidence type="ECO:0000256" key="1">
    <source>
        <dbReference type="ARBA" id="ARBA00008954"/>
    </source>
</evidence>
<accession>A0ABW3M8R0</accession>
<dbReference type="EMBL" id="JBHTIS010000940">
    <property type="protein sequence ID" value="MFD1047131.1"/>
    <property type="molecule type" value="Genomic_DNA"/>
</dbReference>
<dbReference type="InterPro" id="IPR005814">
    <property type="entry name" value="Aminotrans_3"/>
</dbReference>
<dbReference type="Gene3D" id="3.40.640.10">
    <property type="entry name" value="Type I PLP-dependent aspartate aminotransferase-like (Major domain)"/>
    <property type="match status" value="1"/>
</dbReference>
<keyword evidence="2 3" id="KW-0663">Pyridoxal phosphate</keyword>
<dbReference type="Pfam" id="PF00202">
    <property type="entry name" value="Aminotran_3"/>
    <property type="match status" value="1"/>
</dbReference>
<protein>
    <submittedName>
        <fullName evidence="4">Aspartate aminotransferase family protein</fullName>
    </submittedName>
</protein>
<evidence type="ECO:0000313" key="4">
    <source>
        <dbReference type="EMBL" id="MFD1047131.1"/>
    </source>
</evidence>
<dbReference type="InterPro" id="IPR015424">
    <property type="entry name" value="PyrdxlP-dep_Trfase"/>
</dbReference>
<dbReference type="PANTHER" id="PTHR45688">
    <property type="match status" value="1"/>
</dbReference>
<keyword evidence="5" id="KW-1185">Reference proteome</keyword>
<gene>
    <name evidence="4" type="ORF">ACFQ1S_17020</name>
</gene>
<dbReference type="InterPro" id="IPR049704">
    <property type="entry name" value="Aminotrans_3_PPA_site"/>
</dbReference>
<dbReference type="InterPro" id="IPR015422">
    <property type="entry name" value="PyrdxlP-dep_Trfase_small"/>
</dbReference>
<keyword evidence="4" id="KW-0808">Transferase</keyword>
<reference evidence="5" key="1">
    <citation type="journal article" date="2019" name="Int. J. Syst. Evol. Microbiol.">
        <title>The Global Catalogue of Microorganisms (GCM) 10K type strain sequencing project: providing services to taxonomists for standard genome sequencing and annotation.</title>
        <authorList>
            <consortium name="The Broad Institute Genomics Platform"/>
            <consortium name="The Broad Institute Genome Sequencing Center for Infectious Disease"/>
            <person name="Wu L."/>
            <person name="Ma J."/>
        </authorList>
    </citation>
    <scope>NUCLEOTIDE SEQUENCE [LARGE SCALE GENOMIC DNA]</scope>
    <source>
        <strain evidence="5">JCM 31486</strain>
    </source>
</reference>
<dbReference type="CDD" id="cd00610">
    <property type="entry name" value="OAT_like"/>
    <property type="match status" value="1"/>
</dbReference>
<dbReference type="Gene3D" id="3.90.1150.10">
    <property type="entry name" value="Aspartate Aminotransferase, domain 1"/>
    <property type="match status" value="1"/>
</dbReference>
<evidence type="ECO:0000256" key="3">
    <source>
        <dbReference type="RuleBase" id="RU003560"/>
    </source>
</evidence>
<dbReference type="InterPro" id="IPR015421">
    <property type="entry name" value="PyrdxlP-dep_Trfase_major"/>
</dbReference>